<name>A0A814GFD1_9BILA</name>
<proteinExistence type="predicted"/>
<organism evidence="2 3">
    <name type="scientific">Adineta steineri</name>
    <dbReference type="NCBI Taxonomy" id="433720"/>
    <lineage>
        <taxon>Eukaryota</taxon>
        <taxon>Metazoa</taxon>
        <taxon>Spiralia</taxon>
        <taxon>Gnathifera</taxon>
        <taxon>Rotifera</taxon>
        <taxon>Eurotatoria</taxon>
        <taxon>Bdelloidea</taxon>
        <taxon>Adinetida</taxon>
        <taxon>Adinetidae</taxon>
        <taxon>Adineta</taxon>
    </lineage>
</organism>
<protein>
    <submittedName>
        <fullName evidence="2">Uncharacterized protein</fullName>
    </submittedName>
</protein>
<feature type="region of interest" description="Disordered" evidence="1">
    <location>
        <begin position="17"/>
        <end position="50"/>
    </location>
</feature>
<comment type="caution">
    <text evidence="2">The sequence shown here is derived from an EMBL/GenBank/DDBJ whole genome shotgun (WGS) entry which is preliminary data.</text>
</comment>
<evidence type="ECO:0000313" key="3">
    <source>
        <dbReference type="Proteomes" id="UP000663845"/>
    </source>
</evidence>
<dbReference type="AlphaFoldDB" id="A0A814GFD1"/>
<accession>A0A814GFD1</accession>
<evidence type="ECO:0000313" key="2">
    <source>
        <dbReference type="EMBL" id="CAF0995638.1"/>
    </source>
</evidence>
<sequence>MFKNLKEKLATQVTKTNQPFLSSIPSPDSTSKSKDSGTRTSSITSRDDNHETNRPFTYEFFLHIARAFPFITELTVLNNRVYNNTGENTNQIKSIIEFHHLTFLTIHFQQDIYIEQFLVDTNTYLPNLINLTISYDNLITVTNNFTRHSTRHNCSKVAILKFTTCPITVHSKEFYLHFRCLELIC</sequence>
<dbReference type="Proteomes" id="UP000663845">
    <property type="component" value="Unassembled WGS sequence"/>
</dbReference>
<reference evidence="2" key="1">
    <citation type="submission" date="2021-02" db="EMBL/GenBank/DDBJ databases">
        <authorList>
            <person name="Nowell W R."/>
        </authorList>
    </citation>
    <scope>NUCLEOTIDE SEQUENCE</scope>
</reference>
<evidence type="ECO:0000256" key="1">
    <source>
        <dbReference type="SAM" id="MobiDB-lite"/>
    </source>
</evidence>
<gene>
    <name evidence="2" type="ORF">JYZ213_LOCUS15706</name>
</gene>
<dbReference type="EMBL" id="CAJNOG010000137">
    <property type="protein sequence ID" value="CAF0995638.1"/>
    <property type="molecule type" value="Genomic_DNA"/>
</dbReference>